<evidence type="ECO:0000313" key="1">
    <source>
        <dbReference type="EMBL" id="KAJ2924320.1"/>
    </source>
</evidence>
<reference evidence="1" key="1">
    <citation type="submission" date="2022-06" db="EMBL/GenBank/DDBJ databases">
        <title>Genome Sequence of Candolleomyces eurysporus.</title>
        <authorList>
            <person name="Buettner E."/>
        </authorList>
    </citation>
    <scope>NUCLEOTIDE SEQUENCE</scope>
    <source>
        <strain evidence="1">VTCC 930004</strain>
    </source>
</reference>
<gene>
    <name evidence="1" type="ORF">H1R20_g12774</name>
</gene>
<sequence>MSKLRKLRLSKLPKARAPSIMFDVPLTTIQPELFTPSTMRAPTGGGTG</sequence>
<comment type="caution">
    <text evidence="1">The sequence shown here is derived from an EMBL/GenBank/DDBJ whole genome shotgun (WGS) entry which is preliminary data.</text>
</comment>
<accession>A0A9W8MA00</accession>
<evidence type="ECO:0000313" key="2">
    <source>
        <dbReference type="Proteomes" id="UP001140091"/>
    </source>
</evidence>
<name>A0A9W8MA00_9AGAR</name>
<protein>
    <submittedName>
        <fullName evidence="1">Uncharacterized protein</fullName>
    </submittedName>
</protein>
<organism evidence="1 2">
    <name type="scientific">Candolleomyces eurysporus</name>
    <dbReference type="NCBI Taxonomy" id="2828524"/>
    <lineage>
        <taxon>Eukaryota</taxon>
        <taxon>Fungi</taxon>
        <taxon>Dikarya</taxon>
        <taxon>Basidiomycota</taxon>
        <taxon>Agaricomycotina</taxon>
        <taxon>Agaricomycetes</taxon>
        <taxon>Agaricomycetidae</taxon>
        <taxon>Agaricales</taxon>
        <taxon>Agaricineae</taxon>
        <taxon>Psathyrellaceae</taxon>
        <taxon>Candolleomyces</taxon>
    </lineage>
</organism>
<feature type="non-terminal residue" evidence="1">
    <location>
        <position position="48"/>
    </location>
</feature>
<dbReference type="EMBL" id="JANBPK010001229">
    <property type="protein sequence ID" value="KAJ2924320.1"/>
    <property type="molecule type" value="Genomic_DNA"/>
</dbReference>
<dbReference type="Proteomes" id="UP001140091">
    <property type="component" value="Unassembled WGS sequence"/>
</dbReference>
<dbReference type="AlphaFoldDB" id="A0A9W8MA00"/>
<proteinExistence type="predicted"/>
<keyword evidence="2" id="KW-1185">Reference proteome</keyword>